<dbReference type="Proteomes" id="UP000809789">
    <property type="component" value="Unassembled WGS sequence"/>
</dbReference>
<dbReference type="OrthoDB" id="10305602at2759"/>
<evidence type="ECO:0000313" key="2">
    <source>
        <dbReference type="Proteomes" id="UP000809789"/>
    </source>
</evidence>
<reference evidence="1" key="1">
    <citation type="submission" date="2021-07" db="EMBL/GenBank/DDBJ databases">
        <title>Elsinoe batatas strain:CRI-CJ2 Genome sequencing and assembly.</title>
        <authorList>
            <person name="Huang L."/>
        </authorList>
    </citation>
    <scope>NUCLEOTIDE SEQUENCE</scope>
    <source>
        <strain evidence="1">CRI-CJ2</strain>
    </source>
</reference>
<gene>
    <name evidence="1" type="ORF">KVT40_000331</name>
</gene>
<name>A0A8K0LB71_9PEZI</name>
<proteinExistence type="predicted"/>
<accession>A0A8K0LB71</accession>
<organism evidence="1 2">
    <name type="scientific">Elsinoe batatas</name>
    <dbReference type="NCBI Taxonomy" id="2601811"/>
    <lineage>
        <taxon>Eukaryota</taxon>
        <taxon>Fungi</taxon>
        <taxon>Dikarya</taxon>
        <taxon>Ascomycota</taxon>
        <taxon>Pezizomycotina</taxon>
        <taxon>Dothideomycetes</taxon>
        <taxon>Dothideomycetidae</taxon>
        <taxon>Myriangiales</taxon>
        <taxon>Elsinoaceae</taxon>
        <taxon>Elsinoe</taxon>
    </lineage>
</organism>
<sequence>MPQARNGNKIKSTKQARPATDRGSFNVITAREVLKELAIVIERGEYYQFIPVPLRLPGFEQEETLKICDVDEDVESERSRYLSVFMSDPAFAYLYGQLCEAKKHEAAEELLITMIDYGNLVAFERKVLVHVKKQDPDRLCCDLPWCLMSFESKEKWRQHVEHSHGHWLAWARRGIIANDLDEAAVNLDDVVFLAVANLAQHEVTRCDKNMAGS</sequence>
<evidence type="ECO:0008006" key="3">
    <source>
        <dbReference type="Google" id="ProtNLM"/>
    </source>
</evidence>
<comment type="caution">
    <text evidence="1">The sequence shown here is derived from an EMBL/GenBank/DDBJ whole genome shotgun (WGS) entry which is preliminary data.</text>
</comment>
<dbReference type="EMBL" id="JAESVG020000001">
    <property type="protein sequence ID" value="KAG8631191.1"/>
    <property type="molecule type" value="Genomic_DNA"/>
</dbReference>
<evidence type="ECO:0000313" key="1">
    <source>
        <dbReference type="EMBL" id="KAG8631191.1"/>
    </source>
</evidence>
<dbReference type="AlphaFoldDB" id="A0A8K0LB71"/>
<protein>
    <recommendedName>
        <fullName evidence="3">C2H2-type domain-containing protein</fullName>
    </recommendedName>
</protein>
<keyword evidence="2" id="KW-1185">Reference proteome</keyword>